<keyword evidence="1" id="KW-0963">Cytoplasm</keyword>
<dbReference type="AlphaFoldDB" id="A0A645GV65"/>
<dbReference type="InterPro" id="IPR023620">
    <property type="entry name" value="SmpB"/>
</dbReference>
<dbReference type="HAMAP" id="MF_00023">
    <property type="entry name" value="SmpB"/>
    <property type="match status" value="1"/>
</dbReference>
<dbReference type="InterPro" id="IPR000037">
    <property type="entry name" value="SsrA-bd_prot"/>
</dbReference>
<accession>A0A645GV65</accession>
<dbReference type="PROSITE" id="PS01317">
    <property type="entry name" value="SSRP"/>
    <property type="match status" value="1"/>
</dbReference>
<dbReference type="GO" id="GO:0003723">
    <property type="term" value="F:RNA binding"/>
    <property type="evidence" value="ECO:0007669"/>
    <property type="project" value="UniProtKB-KW"/>
</dbReference>
<dbReference type="GO" id="GO:0070930">
    <property type="term" value="P:trans-translation-dependent protein tagging"/>
    <property type="evidence" value="ECO:0007669"/>
    <property type="project" value="TreeGrafter"/>
</dbReference>
<dbReference type="PANTHER" id="PTHR30308">
    <property type="entry name" value="TMRNA-BINDING COMPONENT OF TRANS-TRANSLATION TAGGING COMPLEX"/>
    <property type="match status" value="1"/>
</dbReference>
<dbReference type="GO" id="GO:0005829">
    <property type="term" value="C:cytosol"/>
    <property type="evidence" value="ECO:0007669"/>
    <property type="project" value="TreeGrafter"/>
</dbReference>
<evidence type="ECO:0000256" key="1">
    <source>
        <dbReference type="ARBA" id="ARBA00022490"/>
    </source>
</evidence>
<dbReference type="NCBIfam" id="NF003843">
    <property type="entry name" value="PRK05422.1"/>
    <property type="match status" value="1"/>
</dbReference>
<evidence type="ECO:0000256" key="2">
    <source>
        <dbReference type="ARBA" id="ARBA00022884"/>
    </source>
</evidence>
<gene>
    <name evidence="3" type="primary">smpB_52</name>
    <name evidence="3" type="ORF">SDC9_178212</name>
</gene>
<dbReference type="PANTHER" id="PTHR30308:SF2">
    <property type="entry name" value="SSRA-BINDING PROTEIN"/>
    <property type="match status" value="1"/>
</dbReference>
<dbReference type="InterPro" id="IPR020081">
    <property type="entry name" value="SsrA-bd_prot_CS"/>
</dbReference>
<organism evidence="3">
    <name type="scientific">bioreactor metagenome</name>
    <dbReference type="NCBI Taxonomy" id="1076179"/>
    <lineage>
        <taxon>unclassified sequences</taxon>
        <taxon>metagenomes</taxon>
        <taxon>ecological metagenomes</taxon>
    </lineage>
</organism>
<dbReference type="Pfam" id="PF01668">
    <property type="entry name" value="SmpB"/>
    <property type="match status" value="1"/>
</dbReference>
<dbReference type="CDD" id="cd09294">
    <property type="entry name" value="SmpB"/>
    <property type="match status" value="1"/>
</dbReference>
<evidence type="ECO:0000313" key="3">
    <source>
        <dbReference type="EMBL" id="MPN30741.1"/>
    </source>
</evidence>
<sequence length="151" mass="17129">MADILTNSKARRDYHILETFEAGLVLHGTEVKALRAGRGQISDAFARVENEEAWLYNSHIDEYSFGNLNNHKPKAPRKLLLHRNEIRKLQGLAAVKGNALFPLAFYWKNGKVKVLLGVGKGKAQYDKREDLKTREADRELKRATMKRAKGG</sequence>
<dbReference type="EMBL" id="VSSQ01081976">
    <property type="protein sequence ID" value="MPN30741.1"/>
    <property type="molecule type" value="Genomic_DNA"/>
</dbReference>
<reference evidence="3" key="1">
    <citation type="submission" date="2019-08" db="EMBL/GenBank/DDBJ databases">
        <authorList>
            <person name="Kucharzyk K."/>
            <person name="Murdoch R.W."/>
            <person name="Higgins S."/>
            <person name="Loffler F."/>
        </authorList>
    </citation>
    <scope>NUCLEOTIDE SEQUENCE</scope>
</reference>
<comment type="caution">
    <text evidence="3">The sequence shown here is derived from an EMBL/GenBank/DDBJ whole genome shotgun (WGS) entry which is preliminary data.</text>
</comment>
<proteinExistence type="inferred from homology"/>
<protein>
    <submittedName>
        <fullName evidence="3">SsrA-binding protein</fullName>
    </submittedName>
</protein>
<dbReference type="Gene3D" id="2.40.280.10">
    <property type="match status" value="1"/>
</dbReference>
<dbReference type="SUPFAM" id="SSF74982">
    <property type="entry name" value="Small protein B (SmpB)"/>
    <property type="match status" value="1"/>
</dbReference>
<name>A0A645GV65_9ZZZZ</name>
<keyword evidence="2" id="KW-0694">RNA-binding</keyword>
<dbReference type="NCBIfam" id="TIGR00086">
    <property type="entry name" value="smpB"/>
    <property type="match status" value="1"/>
</dbReference>